<evidence type="ECO:0000256" key="1">
    <source>
        <dbReference type="SAM" id="Phobius"/>
    </source>
</evidence>
<accession>A0A6I0K6T0</accession>
<keyword evidence="1" id="KW-0472">Membrane</keyword>
<name>A0A6I0K6T0_BACUN</name>
<feature type="transmembrane region" description="Helical" evidence="1">
    <location>
        <begin position="35"/>
        <end position="57"/>
    </location>
</feature>
<dbReference type="AlphaFoldDB" id="A0A6I0K6T0"/>
<feature type="transmembrane region" description="Helical" evidence="1">
    <location>
        <begin position="7"/>
        <end position="29"/>
    </location>
</feature>
<feature type="non-terminal residue" evidence="2">
    <location>
        <position position="1"/>
    </location>
</feature>
<dbReference type="Proteomes" id="UP000433928">
    <property type="component" value="Unassembled WGS sequence"/>
</dbReference>
<gene>
    <name evidence="2" type="ORF">GAQ59_23975</name>
</gene>
<proteinExistence type="predicted"/>
<keyword evidence="1" id="KW-0812">Transmembrane</keyword>
<sequence>VERVKPATIFALFRGFIFLIPSFLILPQILGATGIWLAMPFSEILTCACIAAFYLFCKWNVK</sequence>
<evidence type="ECO:0000313" key="2">
    <source>
        <dbReference type="EMBL" id="KAB4160192.1"/>
    </source>
</evidence>
<dbReference type="EMBL" id="WCUG01000226">
    <property type="protein sequence ID" value="KAB4160192.1"/>
    <property type="molecule type" value="Genomic_DNA"/>
</dbReference>
<evidence type="ECO:0000313" key="3">
    <source>
        <dbReference type="Proteomes" id="UP000433928"/>
    </source>
</evidence>
<keyword evidence="1" id="KW-1133">Transmembrane helix</keyword>
<organism evidence="2 3">
    <name type="scientific">Bacteroides uniformis</name>
    <dbReference type="NCBI Taxonomy" id="820"/>
    <lineage>
        <taxon>Bacteria</taxon>
        <taxon>Pseudomonadati</taxon>
        <taxon>Bacteroidota</taxon>
        <taxon>Bacteroidia</taxon>
        <taxon>Bacteroidales</taxon>
        <taxon>Bacteroidaceae</taxon>
        <taxon>Bacteroides</taxon>
    </lineage>
</organism>
<reference evidence="2 3" key="1">
    <citation type="journal article" date="2019" name="Nat. Med.">
        <title>A library of human gut bacterial isolates paired with longitudinal multiomics data enables mechanistic microbiome research.</title>
        <authorList>
            <person name="Poyet M."/>
            <person name="Groussin M."/>
            <person name="Gibbons S.M."/>
            <person name="Avila-Pacheco J."/>
            <person name="Jiang X."/>
            <person name="Kearney S.M."/>
            <person name="Perrotta A.R."/>
            <person name="Berdy B."/>
            <person name="Zhao S."/>
            <person name="Lieberman T.D."/>
            <person name="Swanson P.K."/>
            <person name="Smith M."/>
            <person name="Roesemann S."/>
            <person name="Alexander J.E."/>
            <person name="Rich S.A."/>
            <person name="Livny J."/>
            <person name="Vlamakis H."/>
            <person name="Clish C."/>
            <person name="Bullock K."/>
            <person name="Deik A."/>
            <person name="Scott J."/>
            <person name="Pierce K.A."/>
            <person name="Xavier R.J."/>
            <person name="Alm E.J."/>
        </authorList>
    </citation>
    <scope>NUCLEOTIDE SEQUENCE [LARGE SCALE GENOMIC DNA]</scope>
    <source>
        <strain evidence="2 3">BIOML-A27</strain>
    </source>
</reference>
<protein>
    <submittedName>
        <fullName evidence="2">MATE family efflux transporter</fullName>
    </submittedName>
</protein>
<comment type="caution">
    <text evidence="2">The sequence shown here is derived from an EMBL/GenBank/DDBJ whole genome shotgun (WGS) entry which is preliminary data.</text>
</comment>